<dbReference type="EMBL" id="JADEWL010000010">
    <property type="protein sequence ID" value="MBE9212072.1"/>
    <property type="molecule type" value="Genomic_DNA"/>
</dbReference>
<dbReference type="PANTHER" id="PTHR11717:SF31">
    <property type="entry name" value="LOW MOLECULAR WEIGHT PROTEIN-TYROSINE-PHOSPHATASE ETP-RELATED"/>
    <property type="match status" value="1"/>
</dbReference>
<dbReference type="InterPro" id="IPR036196">
    <property type="entry name" value="Ptyr_pPase_sf"/>
</dbReference>
<proteinExistence type="predicted"/>
<name>A0A8J7F004_9CYAN</name>
<dbReference type="InterPro" id="IPR050438">
    <property type="entry name" value="LMW_PTPase"/>
</dbReference>
<dbReference type="SUPFAM" id="SSF52788">
    <property type="entry name" value="Phosphotyrosine protein phosphatases I"/>
    <property type="match status" value="1"/>
</dbReference>
<gene>
    <name evidence="2" type="ORF">IQ247_04995</name>
</gene>
<sequence>MKKVLFLCTGNYFRSRFAELLFNDLARKQGLEWEADSRGIALGRGIPTIGAISWFTIRKLQSQGVILPKTQRNPIQVNNEDFQTAEIIIAMNEAEHRPLMLKRFPEWVDKVEYWNIRDSHQGLPTIALRKLENNIIQLIERLASS</sequence>
<reference evidence="2" key="1">
    <citation type="submission" date="2020-10" db="EMBL/GenBank/DDBJ databases">
        <authorList>
            <person name="Castelo-Branco R."/>
            <person name="Eusebio N."/>
            <person name="Adriana R."/>
            <person name="Vieira A."/>
            <person name="Brugerolle De Fraissinette N."/>
            <person name="Rezende De Castro R."/>
            <person name="Schneider M.P."/>
            <person name="Vasconcelos V."/>
            <person name="Leao P.N."/>
        </authorList>
    </citation>
    <scope>NUCLEOTIDE SEQUENCE</scope>
    <source>
        <strain evidence="2">LEGE 06105</strain>
    </source>
</reference>
<dbReference type="InterPro" id="IPR023485">
    <property type="entry name" value="Ptyr_pPase"/>
</dbReference>
<dbReference type="PANTHER" id="PTHR11717">
    <property type="entry name" value="LOW MOLECULAR WEIGHT PROTEIN TYROSINE PHOSPHATASE"/>
    <property type="match status" value="1"/>
</dbReference>
<organism evidence="2 3">
    <name type="scientific">Plectonema cf. radiosum LEGE 06105</name>
    <dbReference type="NCBI Taxonomy" id="945769"/>
    <lineage>
        <taxon>Bacteria</taxon>
        <taxon>Bacillati</taxon>
        <taxon>Cyanobacteriota</taxon>
        <taxon>Cyanophyceae</taxon>
        <taxon>Oscillatoriophycideae</taxon>
        <taxon>Oscillatoriales</taxon>
        <taxon>Microcoleaceae</taxon>
        <taxon>Plectonema</taxon>
    </lineage>
</organism>
<dbReference type="Pfam" id="PF01451">
    <property type="entry name" value="LMWPc"/>
    <property type="match status" value="1"/>
</dbReference>
<dbReference type="RefSeq" id="WP_193917664.1">
    <property type="nucleotide sequence ID" value="NZ_JADEWL010000010.1"/>
</dbReference>
<keyword evidence="3" id="KW-1185">Reference proteome</keyword>
<evidence type="ECO:0000313" key="2">
    <source>
        <dbReference type="EMBL" id="MBE9212072.1"/>
    </source>
</evidence>
<dbReference type="GO" id="GO:0004725">
    <property type="term" value="F:protein tyrosine phosphatase activity"/>
    <property type="evidence" value="ECO:0007669"/>
    <property type="project" value="TreeGrafter"/>
</dbReference>
<feature type="domain" description="Phosphotyrosine protein phosphatase I" evidence="1">
    <location>
        <begin position="2"/>
        <end position="141"/>
    </location>
</feature>
<comment type="caution">
    <text evidence="2">The sequence shown here is derived from an EMBL/GenBank/DDBJ whole genome shotgun (WGS) entry which is preliminary data.</text>
</comment>
<accession>A0A8J7F004</accession>
<dbReference type="Proteomes" id="UP000620559">
    <property type="component" value="Unassembled WGS sequence"/>
</dbReference>
<dbReference type="SMART" id="SM00226">
    <property type="entry name" value="LMWPc"/>
    <property type="match status" value="1"/>
</dbReference>
<evidence type="ECO:0000259" key="1">
    <source>
        <dbReference type="SMART" id="SM00226"/>
    </source>
</evidence>
<protein>
    <submittedName>
        <fullName evidence="2">Low molecular weight phosphatase family protein</fullName>
    </submittedName>
</protein>
<dbReference type="Gene3D" id="3.40.50.2300">
    <property type="match status" value="1"/>
</dbReference>
<evidence type="ECO:0000313" key="3">
    <source>
        <dbReference type="Proteomes" id="UP000620559"/>
    </source>
</evidence>
<dbReference type="AlphaFoldDB" id="A0A8J7F004"/>